<dbReference type="Proteomes" id="UP000251075">
    <property type="component" value="Unassembled WGS sequence"/>
</dbReference>
<dbReference type="Pfam" id="PF13432">
    <property type="entry name" value="TPR_16"/>
    <property type="match status" value="1"/>
</dbReference>
<protein>
    <submittedName>
        <fullName evidence="4">Uncharacterized protein</fullName>
    </submittedName>
</protein>
<dbReference type="SUPFAM" id="SSF48452">
    <property type="entry name" value="TPR-like"/>
    <property type="match status" value="1"/>
</dbReference>
<keyword evidence="2 3" id="KW-0802">TPR repeat</keyword>
<comment type="caution">
    <text evidence="4">The sequence shown here is derived from an EMBL/GenBank/DDBJ whole genome shotgun (WGS) entry which is preliminary data.</text>
</comment>
<feature type="repeat" description="TPR" evidence="3">
    <location>
        <begin position="103"/>
        <end position="136"/>
    </location>
</feature>
<dbReference type="InterPro" id="IPR019734">
    <property type="entry name" value="TPR_rpt"/>
</dbReference>
<evidence type="ECO:0000256" key="3">
    <source>
        <dbReference type="PROSITE-ProRule" id="PRU00339"/>
    </source>
</evidence>
<dbReference type="PANTHER" id="PTHR44858:SF1">
    <property type="entry name" value="UDP-N-ACETYLGLUCOSAMINE--PEPTIDE N-ACETYLGLUCOSAMINYLTRANSFERASE SPINDLY-RELATED"/>
    <property type="match status" value="1"/>
</dbReference>
<gene>
    <name evidence="4" type="ORF">CU669_08020</name>
</gene>
<keyword evidence="1" id="KW-0677">Repeat</keyword>
<dbReference type="OrthoDB" id="6193797at2"/>
<dbReference type="SMART" id="SM00028">
    <property type="entry name" value="TPR"/>
    <property type="match status" value="5"/>
</dbReference>
<keyword evidence="5" id="KW-1185">Reference proteome</keyword>
<evidence type="ECO:0000313" key="4">
    <source>
        <dbReference type="EMBL" id="RAU22617.1"/>
    </source>
</evidence>
<evidence type="ECO:0000313" key="5">
    <source>
        <dbReference type="Proteomes" id="UP000251075"/>
    </source>
</evidence>
<feature type="repeat" description="TPR" evidence="3">
    <location>
        <begin position="69"/>
        <end position="102"/>
    </location>
</feature>
<proteinExistence type="predicted"/>
<dbReference type="SUPFAM" id="SSF53756">
    <property type="entry name" value="UDP-Glycosyltransferase/glycogen phosphorylase"/>
    <property type="match status" value="1"/>
</dbReference>
<dbReference type="EMBL" id="PGTO01000004">
    <property type="protein sequence ID" value="RAU22617.1"/>
    <property type="molecule type" value="Genomic_DNA"/>
</dbReference>
<dbReference type="Pfam" id="PF07719">
    <property type="entry name" value="TPR_2"/>
    <property type="match status" value="1"/>
</dbReference>
<dbReference type="Gene3D" id="3.40.50.2000">
    <property type="entry name" value="Glycogen Phosphorylase B"/>
    <property type="match status" value="1"/>
</dbReference>
<dbReference type="InterPro" id="IPR050498">
    <property type="entry name" value="Ycf3"/>
</dbReference>
<dbReference type="Gene3D" id="1.25.40.10">
    <property type="entry name" value="Tetratricopeptide repeat domain"/>
    <property type="match status" value="2"/>
</dbReference>
<dbReference type="GO" id="GO:0046813">
    <property type="term" value="P:receptor-mediated virion attachment to host cell"/>
    <property type="evidence" value="ECO:0007669"/>
    <property type="project" value="TreeGrafter"/>
</dbReference>
<reference evidence="4 5" key="1">
    <citation type="submission" date="2017-11" db="EMBL/GenBank/DDBJ databases">
        <title>Draft genome sequence of magnetotactic bacterium Magnetospirillum kuznetsovii LBB-42.</title>
        <authorList>
            <person name="Grouzdev D.S."/>
            <person name="Rysina M.S."/>
            <person name="Baslerov R.V."/>
            <person name="Koziaeva V."/>
        </authorList>
    </citation>
    <scope>NUCLEOTIDE SEQUENCE [LARGE SCALE GENOMIC DNA]</scope>
    <source>
        <strain evidence="4 5">LBB-42</strain>
    </source>
</reference>
<dbReference type="GO" id="GO:0009279">
    <property type="term" value="C:cell outer membrane"/>
    <property type="evidence" value="ECO:0007669"/>
    <property type="project" value="TreeGrafter"/>
</dbReference>
<dbReference type="InterPro" id="IPR013105">
    <property type="entry name" value="TPR_2"/>
</dbReference>
<name>A0A364P0C9_9PROT</name>
<feature type="repeat" description="TPR" evidence="3">
    <location>
        <begin position="35"/>
        <end position="68"/>
    </location>
</feature>
<dbReference type="PANTHER" id="PTHR44858">
    <property type="entry name" value="TETRATRICOPEPTIDE REPEAT PROTEIN 6"/>
    <property type="match status" value="1"/>
</dbReference>
<dbReference type="RefSeq" id="WP_112143452.1">
    <property type="nucleotide sequence ID" value="NZ_PGTO01000004.1"/>
</dbReference>
<organism evidence="4 5">
    <name type="scientific">Paramagnetospirillum kuznetsovii</name>
    <dbReference type="NCBI Taxonomy" id="2053833"/>
    <lineage>
        <taxon>Bacteria</taxon>
        <taxon>Pseudomonadati</taxon>
        <taxon>Pseudomonadota</taxon>
        <taxon>Alphaproteobacteria</taxon>
        <taxon>Rhodospirillales</taxon>
        <taxon>Magnetospirillaceae</taxon>
        <taxon>Paramagnetospirillum</taxon>
    </lineage>
</organism>
<accession>A0A364P0C9</accession>
<dbReference type="InterPro" id="IPR011990">
    <property type="entry name" value="TPR-like_helical_dom_sf"/>
</dbReference>
<dbReference type="AlphaFoldDB" id="A0A364P0C9"/>
<evidence type="ECO:0000256" key="2">
    <source>
        <dbReference type="ARBA" id="ARBA00022803"/>
    </source>
</evidence>
<feature type="repeat" description="TPR" evidence="3">
    <location>
        <begin position="137"/>
        <end position="170"/>
    </location>
</feature>
<sequence>MEALLAAAIERHRRGLVAEAEAEYRRIIAAHPGFAEAHNALGIALQQQARPADAVACFRRAVELKPDYVAAFGNLGAALLALGQRRDAIAALDAALVLDPANAEAHYNRACAAQEDGALDRAAEGYGRAVALNPNHAGAFNNLGMTLRALGRLTESLAAYERATTLAPANPLIRYGFAQALLEAGDFQRGWREHEYRFAAGIAHKRHQQYPRWMGEDIAGRTILVWAEQGLGDTIQFCRHASMLAKRGVQVVLEVQPPLERLCRGLAGVTVAARGDPLPPFELQAPLMSLPLLMEAEPFAAGPYLGAGKDWTGRFGEPSGRRVALVWAGSPTHKDDHNRSLPPDALRGLLTIPDVAFYCFQLGQAPDLPGLRNLPGPIGDFADTAGALLEMDLLISVDTAVLHLAGALGRPAWALLPYAPDWRWQQSRDDSPWYPSLRLFRQSRRQDWDSVLDRVAMALQ</sequence>
<evidence type="ECO:0000256" key="1">
    <source>
        <dbReference type="ARBA" id="ARBA00022737"/>
    </source>
</evidence>
<dbReference type="PROSITE" id="PS50005">
    <property type="entry name" value="TPR"/>
    <property type="match status" value="4"/>
</dbReference>